<dbReference type="AlphaFoldDB" id="V4Q8X1"/>
<evidence type="ECO:0008006" key="3">
    <source>
        <dbReference type="Google" id="ProtNLM"/>
    </source>
</evidence>
<sequence>MIDPYFKLTVDEPQKLVTMRFKGAQSSQYYTERIINAYGLIDRPWLYRRLMDYRNCETSMSFPDVERMAVYWADLTRGQNSLHYVAILATDALTRARTSTYSHLFPNQDIHTFTELHDALDWLLAMPVSQASQV</sequence>
<proteinExistence type="predicted"/>
<dbReference type="PATRIC" id="fig|1121022.4.peg.409"/>
<organism evidence="1 2">
    <name type="scientific">Asticcacaulis benevestitus DSM 16100 = ATCC BAA-896</name>
    <dbReference type="NCBI Taxonomy" id="1121022"/>
    <lineage>
        <taxon>Bacteria</taxon>
        <taxon>Pseudomonadati</taxon>
        <taxon>Pseudomonadota</taxon>
        <taxon>Alphaproteobacteria</taxon>
        <taxon>Caulobacterales</taxon>
        <taxon>Caulobacteraceae</taxon>
        <taxon>Asticcacaulis</taxon>
    </lineage>
</organism>
<keyword evidence="2" id="KW-1185">Reference proteome</keyword>
<evidence type="ECO:0000313" key="1">
    <source>
        <dbReference type="EMBL" id="ESQ94315.1"/>
    </source>
</evidence>
<dbReference type="RefSeq" id="WP_018080090.1">
    <property type="nucleotide sequence ID" value="NZ_AQWM01000001.1"/>
</dbReference>
<name>V4Q8X1_9CAUL</name>
<dbReference type="EMBL" id="AWGB01000004">
    <property type="protein sequence ID" value="ESQ94315.1"/>
    <property type="molecule type" value="Genomic_DNA"/>
</dbReference>
<gene>
    <name evidence="1" type="ORF">ABENE_02080</name>
</gene>
<protein>
    <recommendedName>
        <fullName evidence="3">STAS/SEC14 domain-containing protein</fullName>
    </recommendedName>
</protein>
<dbReference type="OrthoDB" id="7172550at2"/>
<reference evidence="1 2" key="1">
    <citation type="journal article" date="2014" name="Nature">
        <title>Sequential evolution of bacterial morphology by co-option of a developmental regulator.</title>
        <authorList>
            <person name="Jiang C."/>
            <person name="Brown P.J."/>
            <person name="Ducret A."/>
            <person name="Brun Y.V."/>
        </authorList>
    </citation>
    <scope>NUCLEOTIDE SEQUENCE [LARGE SCALE GENOMIC DNA]</scope>
    <source>
        <strain evidence="1 2">DSM 16100</strain>
    </source>
</reference>
<dbReference type="Proteomes" id="UP000017837">
    <property type="component" value="Unassembled WGS sequence"/>
</dbReference>
<comment type="caution">
    <text evidence="1">The sequence shown here is derived from an EMBL/GenBank/DDBJ whole genome shotgun (WGS) entry which is preliminary data.</text>
</comment>
<evidence type="ECO:0000313" key="2">
    <source>
        <dbReference type="Proteomes" id="UP000017837"/>
    </source>
</evidence>
<accession>V4Q8X1</accession>
<dbReference type="STRING" id="1121022.GCA_000376105_00410"/>